<dbReference type="OrthoDB" id="5141210at2"/>
<dbReference type="Pfam" id="PF01661">
    <property type="entry name" value="Macro"/>
    <property type="match status" value="1"/>
</dbReference>
<sequence length="380" mass="41052">MGKDDESPPNTPSHADILKDLRALRRPGLVHLRDAPPPALRWAAERRGLCAKDDEVPAGVEELLRQAVRRLGEDDDLGRAAAYTFGLVAGFRGAAAQDRRRRAAGVYGIAPETFRRGPEERVLKQLAEAVLALSREHGSGRGPRAAPDPGPPRNAPAPPETFTTTVADAPVPFVLHVSPVELLRDIDILVSSENVYLEMSKTFIPTLSGSLRSAAAIRDAAGELVEDVLANELATWVRRHHRPGLQVRPGTVVPTSSGALAGQGVHRIYHAAVAVPLRDRDGYSVAPDDIARAVRESFALARAERDEFDPPLSSICFPLLGTGRGRVPPEVSARWIAWAVHEELQRDPRWTVHLVTRNRAAAEAVADLDLGAGPTARPSP</sequence>
<protein>
    <submittedName>
        <fullName evidence="3">Appr-1-p processing protein</fullName>
    </submittedName>
</protein>
<dbReference type="AlphaFoldDB" id="A0A4R4T9R1"/>
<evidence type="ECO:0000256" key="1">
    <source>
        <dbReference type="SAM" id="MobiDB-lite"/>
    </source>
</evidence>
<feature type="region of interest" description="Disordered" evidence="1">
    <location>
        <begin position="134"/>
        <end position="163"/>
    </location>
</feature>
<dbReference type="EMBL" id="SMKI01000166">
    <property type="protein sequence ID" value="TDC74058.1"/>
    <property type="molecule type" value="Genomic_DNA"/>
</dbReference>
<proteinExistence type="predicted"/>
<dbReference type="RefSeq" id="WP_132818924.1">
    <property type="nucleotide sequence ID" value="NZ_SMKI01000166.1"/>
</dbReference>
<feature type="compositionally biased region" description="Pro residues" evidence="1">
    <location>
        <begin position="146"/>
        <end position="159"/>
    </location>
</feature>
<dbReference type="Gene3D" id="3.40.220.10">
    <property type="entry name" value="Leucine Aminopeptidase, subunit E, domain 1"/>
    <property type="match status" value="1"/>
</dbReference>
<accession>A0A4R4T9R1</accession>
<dbReference type="Proteomes" id="UP000295345">
    <property type="component" value="Unassembled WGS sequence"/>
</dbReference>
<name>A0A4R4T9R1_9ACTN</name>
<dbReference type="InterPro" id="IPR002589">
    <property type="entry name" value="Macro_dom"/>
</dbReference>
<gene>
    <name evidence="3" type="ORF">E1283_17100</name>
</gene>
<evidence type="ECO:0000313" key="3">
    <source>
        <dbReference type="EMBL" id="TDC74058.1"/>
    </source>
</evidence>
<reference evidence="3 4" key="1">
    <citation type="submission" date="2019-03" db="EMBL/GenBank/DDBJ databases">
        <title>Draft genome sequences of novel Actinobacteria.</title>
        <authorList>
            <person name="Sahin N."/>
            <person name="Ay H."/>
            <person name="Saygin H."/>
        </authorList>
    </citation>
    <scope>NUCLEOTIDE SEQUENCE [LARGE SCALE GENOMIC DNA]</scope>
    <source>
        <strain evidence="3 4">DSM 41900</strain>
    </source>
</reference>
<evidence type="ECO:0000259" key="2">
    <source>
        <dbReference type="Pfam" id="PF01661"/>
    </source>
</evidence>
<keyword evidence="4" id="KW-1185">Reference proteome</keyword>
<dbReference type="InterPro" id="IPR043472">
    <property type="entry name" value="Macro_dom-like"/>
</dbReference>
<dbReference type="SUPFAM" id="SSF52949">
    <property type="entry name" value="Macro domain-like"/>
    <property type="match status" value="1"/>
</dbReference>
<comment type="caution">
    <text evidence="3">The sequence shown here is derived from an EMBL/GenBank/DDBJ whole genome shotgun (WGS) entry which is preliminary data.</text>
</comment>
<organism evidence="3 4">
    <name type="scientific">Streptomyces hainanensis</name>
    <dbReference type="NCBI Taxonomy" id="402648"/>
    <lineage>
        <taxon>Bacteria</taxon>
        <taxon>Bacillati</taxon>
        <taxon>Actinomycetota</taxon>
        <taxon>Actinomycetes</taxon>
        <taxon>Kitasatosporales</taxon>
        <taxon>Streptomycetaceae</taxon>
        <taxon>Streptomyces</taxon>
    </lineage>
</organism>
<feature type="domain" description="Macro" evidence="2">
    <location>
        <begin position="214"/>
        <end position="334"/>
    </location>
</feature>
<evidence type="ECO:0000313" key="4">
    <source>
        <dbReference type="Proteomes" id="UP000295345"/>
    </source>
</evidence>